<dbReference type="PIRSF" id="PIRSF004440">
    <property type="entry name" value="GpP"/>
    <property type="match status" value="1"/>
</dbReference>
<dbReference type="InterPro" id="IPR026276">
    <property type="entry name" value="Baseplate_GpP"/>
</dbReference>
<dbReference type="Gene3D" id="3.30.1920.10">
    <property type="entry name" value="Baseplate protein-like domains - 2 layer sandwich fold"/>
    <property type="match status" value="1"/>
</dbReference>
<dbReference type="RefSeq" id="WP_066668526.1">
    <property type="nucleotide sequence ID" value="NZ_CP016171.1"/>
</dbReference>
<evidence type="ECO:0000259" key="1">
    <source>
        <dbReference type="Pfam" id="PF21683"/>
    </source>
</evidence>
<feature type="domain" description="Baseplate hub protein gp44-like N-terminal" evidence="1">
    <location>
        <begin position="26"/>
        <end position="104"/>
    </location>
</feature>
<evidence type="ECO:0008006" key="6">
    <source>
        <dbReference type="Google" id="ProtNLM"/>
    </source>
</evidence>
<feature type="domain" description="Baseplate hub protein gp44/GpP-like C-terminal" evidence="2">
    <location>
        <begin position="270"/>
        <end position="356"/>
    </location>
</feature>
<name>A0A193FV48_9BORD</name>
<accession>A0A193FV48</accession>
<evidence type="ECO:0000259" key="3">
    <source>
        <dbReference type="Pfam" id="PF22255"/>
    </source>
</evidence>
<sequence length="371" mass="40554">MEDDLTLRVSSCTRNGNGYTLSNPRILGGWQEVRFTRSIERCPSAFMVTMTERYPMADPPEVQIQQGDYCEVYLGQDHVCTGWVDRVMPSIAPGAHQVIVTGRSKCADIVDCAAVHEGFQISNSTALAIAQTLCKPFSIGVTLAPGTDQGGVVPQVVILAGETAYDIIERVCRYQAVLVYDTPTGDLLISGIGLESAASGFQEGVNVQRAAAVYSMDQRFSDYYAIYQGIDLFSDVGGAANQIAHLTDPGVRRYRPLVVLSESMIGGSVIAQKRAQWEMSRRAGRSYAMRVETDSWRDVNGKLYTPNTLAPLILPTLKLGSPQSPVPWLISEVTYKRGIAGTTCDLILMPPEAFQPQPFTWVQFGPDQQIG</sequence>
<dbReference type="Pfam" id="PF22255">
    <property type="entry name" value="Gp44-like_2nd"/>
    <property type="match status" value="1"/>
</dbReference>
<dbReference type="STRING" id="463025.BAU08_05855"/>
<proteinExistence type="predicted"/>
<dbReference type="InterPro" id="IPR053981">
    <property type="entry name" value="Gp44/GpP-like_2nd"/>
</dbReference>
<dbReference type="InterPro" id="IPR053982">
    <property type="entry name" value="Gp44/GpP-like_C"/>
</dbReference>
<organism evidence="4 5">
    <name type="scientific">Bordetella bronchialis</name>
    <dbReference type="NCBI Taxonomy" id="463025"/>
    <lineage>
        <taxon>Bacteria</taxon>
        <taxon>Pseudomonadati</taxon>
        <taxon>Pseudomonadota</taxon>
        <taxon>Betaproteobacteria</taxon>
        <taxon>Burkholderiales</taxon>
        <taxon>Alcaligenaceae</taxon>
        <taxon>Bordetella</taxon>
    </lineage>
</organism>
<evidence type="ECO:0000313" key="5">
    <source>
        <dbReference type="Proteomes" id="UP000092213"/>
    </source>
</evidence>
<evidence type="ECO:0000313" key="4">
    <source>
        <dbReference type="EMBL" id="ANN70919.1"/>
    </source>
</evidence>
<dbReference type="InterPro" id="IPR049354">
    <property type="entry name" value="GpP-like_N"/>
</dbReference>
<dbReference type="Pfam" id="PF21683">
    <property type="entry name" value="GpP-like_1st"/>
    <property type="match status" value="1"/>
</dbReference>
<evidence type="ECO:0000259" key="2">
    <source>
        <dbReference type="Pfam" id="PF21929"/>
    </source>
</evidence>
<dbReference type="Proteomes" id="UP000092213">
    <property type="component" value="Chromosome"/>
</dbReference>
<dbReference type="Gene3D" id="2.30.300.10">
    <property type="entry name" value="Baseplate protein-like domain - beta roll fold"/>
    <property type="match status" value="1"/>
</dbReference>
<reference evidence="4 5" key="1">
    <citation type="submission" date="2016-06" db="EMBL/GenBank/DDBJ databases">
        <title>Complete genome sequences of Bordetella bronchialis and Bordetella flabilis.</title>
        <authorList>
            <person name="LiPuma J.J."/>
            <person name="Spilker T."/>
        </authorList>
    </citation>
    <scope>NUCLEOTIDE SEQUENCE [LARGE SCALE GENOMIC DNA]</scope>
    <source>
        <strain evidence="4 5">AU17976</strain>
    </source>
</reference>
<dbReference type="EMBL" id="CP016171">
    <property type="protein sequence ID" value="ANN70919.1"/>
    <property type="molecule type" value="Genomic_DNA"/>
</dbReference>
<dbReference type="InterPro" id="IPR023399">
    <property type="entry name" value="Baseplate-like_2-layer_sand"/>
</dbReference>
<dbReference type="SUPFAM" id="SSF69279">
    <property type="entry name" value="Phage tail proteins"/>
    <property type="match status" value="2"/>
</dbReference>
<feature type="domain" description="Baseplate hub protein gp44/GpP-like second" evidence="3">
    <location>
        <begin position="106"/>
        <end position="190"/>
    </location>
</feature>
<dbReference type="AlphaFoldDB" id="A0A193FV48"/>
<protein>
    <recommendedName>
        <fullName evidence="6">Mu P family protein</fullName>
    </recommendedName>
</protein>
<gene>
    <name evidence="4" type="ORF">BAU08_05855</name>
</gene>
<dbReference type="Pfam" id="PF21929">
    <property type="entry name" value="GpP_4th"/>
    <property type="match status" value="1"/>
</dbReference>
<dbReference type="Gene3D" id="3.55.50.10">
    <property type="entry name" value="Baseplate protein-like domains"/>
    <property type="match status" value="1"/>
</dbReference>